<feature type="region of interest" description="Disordered" evidence="1">
    <location>
        <begin position="963"/>
        <end position="1038"/>
    </location>
</feature>
<feature type="region of interest" description="Disordered" evidence="1">
    <location>
        <begin position="1"/>
        <end position="319"/>
    </location>
</feature>
<gene>
    <name evidence="3" type="ORF">C6P46_005860</name>
</gene>
<feature type="domain" description="DH" evidence="2">
    <location>
        <begin position="1043"/>
        <end position="1285"/>
    </location>
</feature>
<dbReference type="Pfam" id="PF00621">
    <property type="entry name" value="RhoGEF"/>
    <property type="match status" value="1"/>
</dbReference>
<feature type="compositionally biased region" description="Low complexity" evidence="1">
    <location>
        <begin position="1003"/>
        <end position="1015"/>
    </location>
</feature>
<dbReference type="GO" id="GO:0005737">
    <property type="term" value="C:cytoplasm"/>
    <property type="evidence" value="ECO:0007669"/>
    <property type="project" value="TreeGrafter"/>
</dbReference>
<dbReference type="InterPro" id="IPR032675">
    <property type="entry name" value="LRR_dom_sf"/>
</dbReference>
<dbReference type="SMART" id="SM00325">
    <property type="entry name" value="RhoGEF"/>
    <property type="match status" value="1"/>
</dbReference>
<feature type="compositionally biased region" description="Basic and acidic residues" evidence="1">
    <location>
        <begin position="67"/>
        <end position="80"/>
    </location>
</feature>
<feature type="compositionally biased region" description="Low complexity" evidence="1">
    <location>
        <begin position="971"/>
        <end position="982"/>
    </location>
</feature>
<dbReference type="CDD" id="cd00160">
    <property type="entry name" value="RhoGEF"/>
    <property type="match status" value="1"/>
</dbReference>
<feature type="region of interest" description="Disordered" evidence="1">
    <location>
        <begin position="787"/>
        <end position="915"/>
    </location>
</feature>
<feature type="compositionally biased region" description="Polar residues" evidence="1">
    <location>
        <begin position="50"/>
        <end position="61"/>
    </location>
</feature>
<reference evidence="3 4" key="1">
    <citation type="submission" date="2020-11" db="EMBL/GenBank/DDBJ databases">
        <title>Kefir isolates.</title>
        <authorList>
            <person name="Marcisauskas S."/>
            <person name="Kim Y."/>
            <person name="Blasche S."/>
        </authorList>
    </citation>
    <scope>NUCLEOTIDE SEQUENCE [LARGE SCALE GENOMIC DNA]</scope>
    <source>
        <strain evidence="3 4">KR</strain>
    </source>
</reference>
<feature type="compositionally biased region" description="Low complexity" evidence="1">
    <location>
        <begin position="116"/>
        <end position="133"/>
    </location>
</feature>
<dbReference type="GO" id="GO:0005085">
    <property type="term" value="F:guanyl-nucleotide exchange factor activity"/>
    <property type="evidence" value="ECO:0007669"/>
    <property type="project" value="InterPro"/>
</dbReference>
<dbReference type="Gene3D" id="1.20.900.10">
    <property type="entry name" value="Dbl homology (DH) domain"/>
    <property type="match status" value="1"/>
</dbReference>
<feature type="compositionally biased region" description="Low complexity" evidence="1">
    <location>
        <begin position="195"/>
        <end position="207"/>
    </location>
</feature>
<comment type="caution">
    <text evidence="3">The sequence shown here is derived from an EMBL/GenBank/DDBJ whole genome shotgun (WGS) entry which is preliminary data.</text>
</comment>
<evidence type="ECO:0000259" key="2">
    <source>
        <dbReference type="PROSITE" id="PS50010"/>
    </source>
</evidence>
<feature type="compositionally biased region" description="Low complexity" evidence="1">
    <location>
        <begin position="214"/>
        <end position="253"/>
    </location>
</feature>
<keyword evidence="4" id="KW-1185">Reference proteome</keyword>
<feature type="compositionally biased region" description="Basic and acidic residues" evidence="1">
    <location>
        <begin position="303"/>
        <end position="312"/>
    </location>
</feature>
<dbReference type="InterPro" id="IPR001611">
    <property type="entry name" value="Leu-rich_rpt"/>
</dbReference>
<feature type="region of interest" description="Disordered" evidence="1">
    <location>
        <begin position="738"/>
        <end position="759"/>
    </location>
</feature>
<dbReference type="OrthoDB" id="660555at2759"/>
<feature type="compositionally biased region" description="Polar residues" evidence="1">
    <location>
        <begin position="424"/>
        <end position="435"/>
    </location>
</feature>
<dbReference type="SUPFAM" id="SSF52058">
    <property type="entry name" value="L domain-like"/>
    <property type="match status" value="1"/>
</dbReference>
<dbReference type="Proteomes" id="UP000777482">
    <property type="component" value="Unassembled WGS sequence"/>
</dbReference>
<feature type="compositionally biased region" description="Low complexity" evidence="1">
    <location>
        <begin position="98"/>
        <end position="108"/>
    </location>
</feature>
<feature type="compositionally biased region" description="Low complexity" evidence="1">
    <location>
        <begin position="848"/>
        <end position="865"/>
    </location>
</feature>
<protein>
    <recommendedName>
        <fullName evidence="2">DH domain-containing protein</fullName>
    </recommendedName>
</protein>
<dbReference type="Pfam" id="PF13855">
    <property type="entry name" value="LRR_8"/>
    <property type="match status" value="1"/>
</dbReference>
<feature type="compositionally biased region" description="Low complexity" evidence="1">
    <location>
        <begin position="147"/>
        <end position="175"/>
    </location>
</feature>
<evidence type="ECO:0000313" key="4">
    <source>
        <dbReference type="Proteomes" id="UP000777482"/>
    </source>
</evidence>
<feature type="compositionally biased region" description="Acidic residues" evidence="1">
    <location>
        <begin position="458"/>
        <end position="476"/>
    </location>
</feature>
<dbReference type="InterPro" id="IPR051092">
    <property type="entry name" value="FYVE_RhoGEF_PH"/>
</dbReference>
<feature type="region of interest" description="Disordered" evidence="1">
    <location>
        <begin position="454"/>
        <end position="516"/>
    </location>
</feature>
<evidence type="ECO:0000313" key="3">
    <source>
        <dbReference type="EMBL" id="KAG0658309.1"/>
    </source>
</evidence>
<organism evidence="3 4">
    <name type="scientific">Rhodotorula mucilaginosa</name>
    <name type="common">Yeast</name>
    <name type="synonym">Rhodotorula rubra</name>
    <dbReference type="NCBI Taxonomy" id="5537"/>
    <lineage>
        <taxon>Eukaryota</taxon>
        <taxon>Fungi</taxon>
        <taxon>Dikarya</taxon>
        <taxon>Basidiomycota</taxon>
        <taxon>Pucciniomycotina</taxon>
        <taxon>Microbotryomycetes</taxon>
        <taxon>Sporidiobolales</taxon>
        <taxon>Sporidiobolaceae</taxon>
        <taxon>Rhodotorula</taxon>
    </lineage>
</organism>
<feature type="region of interest" description="Disordered" evidence="1">
    <location>
        <begin position="368"/>
        <end position="437"/>
    </location>
</feature>
<name>A0A9P6VX46_RHOMI</name>
<dbReference type="Gene3D" id="3.80.10.10">
    <property type="entry name" value="Ribonuclease Inhibitor"/>
    <property type="match status" value="1"/>
</dbReference>
<proteinExistence type="predicted"/>
<dbReference type="SUPFAM" id="SSF48065">
    <property type="entry name" value="DBL homology domain (DH-domain)"/>
    <property type="match status" value="1"/>
</dbReference>
<dbReference type="PANTHER" id="PTHR12673">
    <property type="entry name" value="FACIOGENITAL DYSPLASIA PROTEIN"/>
    <property type="match status" value="1"/>
</dbReference>
<sequence>MEQADSAETPSQQPCLERDAASVDDDASTARPPQAVQSKDDDDGGALHANPTSVTESSSGPDLTLELDEKSPDRLVEEVRAATTTSTNPNEPTPPSRSPSSRTKSLSPAPESWSTAAGPPLSSAALAALAESLPSPPPPPPPPVRPPKSAARPRTSSVPSSSGAEAAAIGSGDSAANRDQPAEPDLKPGSPVMVSSATTTTTTPTLSGSGGGALSQSRPRPPLSTTTTTTTARISTASSSAGSSPYPSRRSGAFYTDESDWTGGGGGGGGGPSSSSIAALETPATTVNFGASPSSSPAAAVDSSRHQPRPLDVETPPSAELAGLGLDFLATKPALPSLDPEAAAARTSFDYDDLDRGVERISQFAKTLPSPVPTVPAQSHFGPPAAVGGLPKMTMTTMSGGASEPSSPAMSTAERPLPLPRLGMSTSPDSFTSPAPSLHGRLAAFESETDFFSTDVQTDADADGDGDGDGDYDERDDSFNLYPHGLDGGRRRRRRERSASSSWGDPPPSLRFQGPSPHLELDSFALLAGGKQNGGGGQSTGLWNEDVPNWEGALPRPGDGVVDWTECRLKRQALPSNTTHLILARCQTPLQIAPLLTSSISSLSQTLVVLDIGSCGLTEIPTAIGACCFLEELDIHGNPLATGVLPTFLGTLPALNVLLADDCNITSLPDSLAQLTRLHTLTLRNNRLRTLPTWISRLSALEQLLIDGNPFHWQIHNLVRPLLLHSPTATDVVTSPPVPHAGRQRSHSVLSPPAAPVRTESSPILTSLSTFGALETSGAVSPPLASPTMFRSAAGSPVPDEQVATPTRPRADTFGGAQIPIPPYDDSPADAKDKRKWGRLLKKVSTGRLRSASSASKRAAATSNRTVSQPVTRDEESDAEQGTMSRIGMFGGNSSSSSRSRTKSRPRTNKRQSFLALKVSGGADLLGAMTASQPAALEAVLSYLRDLDDLSPDLSLPTIPLDASSPALRHSPSLGALSPGGSYARSPSPGSLRRAQSSRRVPSTGSSAHRGSHASSFEDASLPVGDAPPVEEPVLPRADDPVKRAAVIDEIVSTEKSYLRGLQELCAIYVASAAAATAPSASSTGGKRDTVVPAIERRAVFGNVEAIRDFHAKILLPDLIAAGESSADSRVVADEIGKVFSSHVSFMKIYSSYINGFDDALARIQSWAQPTPSRSPLLPGPISPAIGGLASYSYSYDAAAGIQSTLSSSQKKRIKSWLKRCRSHASHSQISLESYLLLPIQRIPRYRMLLGTLASCTPVGDDNSGSALAQAVRDLEEIALMLNESKRENEGRAQLVMWQNRLVSKFKSPLVQPHRTLLRSGALVRSWTLVRSVKRTTMQLEPPLPGAGFADDTADEQVFTLYTETKEMSLTGLLCNDLLVLVKMPPPPSDSDPNSPVELYTVLRLTGGRSALQGGHHRAKPPASVDGVDDLLRLKIGDKAVCYFRCAADPYKNRKEAHAWANAVNLQWEVNT</sequence>
<feature type="compositionally biased region" description="Polar residues" evidence="1">
    <location>
        <begin position="394"/>
        <end position="410"/>
    </location>
</feature>
<feature type="compositionally biased region" description="Pro residues" evidence="1">
    <location>
        <begin position="134"/>
        <end position="146"/>
    </location>
</feature>
<feature type="compositionally biased region" description="Basic residues" evidence="1">
    <location>
        <begin position="900"/>
        <end position="910"/>
    </location>
</feature>
<evidence type="ECO:0000256" key="1">
    <source>
        <dbReference type="SAM" id="MobiDB-lite"/>
    </source>
</evidence>
<dbReference type="EMBL" id="PUHQ01000068">
    <property type="protein sequence ID" value="KAG0658309.1"/>
    <property type="molecule type" value="Genomic_DNA"/>
</dbReference>
<feature type="compositionally biased region" description="Polar residues" evidence="1">
    <location>
        <begin position="1"/>
        <end position="14"/>
    </location>
</feature>
<dbReference type="InterPro" id="IPR000219">
    <property type="entry name" value="DH_dom"/>
</dbReference>
<dbReference type="PROSITE" id="PS50010">
    <property type="entry name" value="DH_2"/>
    <property type="match status" value="1"/>
</dbReference>
<feature type="compositionally biased region" description="Low complexity" evidence="1">
    <location>
        <begin position="291"/>
        <end position="300"/>
    </location>
</feature>
<accession>A0A9P6VX46</accession>
<feature type="compositionally biased region" description="Gly residues" evidence="1">
    <location>
        <begin position="262"/>
        <end position="272"/>
    </location>
</feature>
<dbReference type="PANTHER" id="PTHR12673:SF270">
    <property type="entry name" value="FYVE-TYPE DOMAIN-CONTAINING PROTEIN"/>
    <property type="match status" value="1"/>
</dbReference>
<feature type="compositionally biased region" description="Polar residues" evidence="1">
    <location>
        <begin position="273"/>
        <end position="289"/>
    </location>
</feature>
<dbReference type="InterPro" id="IPR035899">
    <property type="entry name" value="DBL_dom_sf"/>
</dbReference>